<dbReference type="Proteomes" id="UP000335636">
    <property type="component" value="Unassembled WGS sequence"/>
</dbReference>
<evidence type="ECO:0000313" key="12">
    <source>
        <dbReference type="EMBL" id="KAF7476816.1"/>
    </source>
</evidence>
<keyword evidence="11" id="KW-0807">Transducer</keyword>
<evidence type="ECO:0000256" key="3">
    <source>
        <dbReference type="ARBA" id="ARBA00022475"/>
    </source>
</evidence>
<evidence type="ECO:0000256" key="7">
    <source>
        <dbReference type="ARBA" id="ARBA00022989"/>
    </source>
</evidence>
<dbReference type="AlphaFoldDB" id="A0A5E4C059"/>
<evidence type="ECO:0000256" key="1">
    <source>
        <dbReference type="ARBA" id="ARBA00004651"/>
    </source>
</evidence>
<reference evidence="13 14" key="1">
    <citation type="submission" date="2019-04" db="EMBL/GenBank/DDBJ databases">
        <authorList>
            <person name="Alioto T."/>
            <person name="Alioto T."/>
        </authorList>
    </citation>
    <scope>NUCLEOTIDE SEQUENCE [LARGE SCALE GENOMIC DNA]</scope>
</reference>
<evidence type="ECO:0000256" key="2">
    <source>
        <dbReference type="ARBA" id="ARBA00010663"/>
    </source>
</evidence>
<sequence>MYIRSGSGKSLEEDKVVSVFYTVVIPMLNPLIYSLRNKDVKAAFKKVTGHGGICERPCKLETHWLCGSGLFALLISQEELSHLPLGGSPSALAAEAHCVASSPHPLPT</sequence>
<evidence type="ECO:0000256" key="5">
    <source>
        <dbReference type="ARBA" id="ARBA00022692"/>
    </source>
</evidence>
<dbReference type="GO" id="GO:0004930">
    <property type="term" value="F:G protein-coupled receptor activity"/>
    <property type="evidence" value="ECO:0007669"/>
    <property type="project" value="UniProtKB-KW"/>
</dbReference>
<dbReference type="EMBL" id="WJEC01002283">
    <property type="protein sequence ID" value="KAF7476816.1"/>
    <property type="molecule type" value="Genomic_DNA"/>
</dbReference>
<organism evidence="13 14">
    <name type="scientific">Marmota monax</name>
    <name type="common">Woodchuck</name>
    <dbReference type="NCBI Taxonomy" id="9995"/>
    <lineage>
        <taxon>Eukaryota</taxon>
        <taxon>Metazoa</taxon>
        <taxon>Chordata</taxon>
        <taxon>Craniata</taxon>
        <taxon>Vertebrata</taxon>
        <taxon>Euteleostomi</taxon>
        <taxon>Mammalia</taxon>
        <taxon>Eutheria</taxon>
        <taxon>Euarchontoglires</taxon>
        <taxon>Glires</taxon>
        <taxon>Rodentia</taxon>
        <taxon>Sciuromorpha</taxon>
        <taxon>Sciuridae</taxon>
        <taxon>Xerinae</taxon>
        <taxon>Marmotini</taxon>
        <taxon>Marmota</taxon>
    </lineage>
</organism>
<evidence type="ECO:0000313" key="14">
    <source>
        <dbReference type="Proteomes" id="UP000335636"/>
    </source>
</evidence>
<evidence type="ECO:0000256" key="11">
    <source>
        <dbReference type="ARBA" id="ARBA00023224"/>
    </source>
</evidence>
<keyword evidence="5" id="KW-0812">Transmembrane</keyword>
<evidence type="ECO:0000256" key="9">
    <source>
        <dbReference type="ARBA" id="ARBA00023136"/>
    </source>
</evidence>
<evidence type="ECO:0000256" key="6">
    <source>
        <dbReference type="ARBA" id="ARBA00022725"/>
    </source>
</evidence>
<name>A0A5E4C059_MARMO</name>
<protein>
    <recommendedName>
        <fullName evidence="15">G-protein coupled receptors family 1 profile domain-containing protein</fullName>
    </recommendedName>
</protein>
<dbReference type="Proteomes" id="UP000662637">
    <property type="component" value="Unassembled WGS sequence"/>
</dbReference>
<keyword evidence="10" id="KW-0675">Receptor</keyword>
<keyword evidence="4" id="KW-0716">Sensory transduction</keyword>
<evidence type="ECO:0008006" key="15">
    <source>
        <dbReference type="Google" id="ProtNLM"/>
    </source>
</evidence>
<keyword evidence="3" id="KW-1003">Cell membrane</keyword>
<reference evidence="12" key="2">
    <citation type="submission" date="2020-08" db="EMBL/GenBank/DDBJ databases">
        <authorList>
            <person name="Shumante A."/>
            <person name="Zimin A.V."/>
            <person name="Puiu D."/>
            <person name="Salzberg S.L."/>
        </authorList>
    </citation>
    <scope>NUCLEOTIDE SEQUENCE</scope>
    <source>
        <strain evidence="12">WC2-LM</strain>
        <tissue evidence="12">Liver</tissue>
    </source>
</reference>
<dbReference type="GO" id="GO:0007608">
    <property type="term" value="P:sensory perception of smell"/>
    <property type="evidence" value="ECO:0007669"/>
    <property type="project" value="UniProtKB-KW"/>
</dbReference>
<comment type="subcellular location">
    <subcellularLocation>
        <location evidence="1">Cell membrane</location>
        <topology evidence="1">Multi-pass membrane protein</topology>
    </subcellularLocation>
</comment>
<dbReference type="FunFam" id="1.10.1220.70:FF:000001">
    <property type="entry name" value="Olfactory receptor"/>
    <property type="match status" value="1"/>
</dbReference>
<dbReference type="EMBL" id="CABDUW010000756">
    <property type="protein sequence ID" value="VTJ74620.1"/>
    <property type="molecule type" value="Genomic_DNA"/>
</dbReference>
<keyword evidence="9" id="KW-0472">Membrane</keyword>
<evidence type="ECO:0000313" key="13">
    <source>
        <dbReference type="EMBL" id="VTJ74620.1"/>
    </source>
</evidence>
<evidence type="ECO:0000256" key="10">
    <source>
        <dbReference type="ARBA" id="ARBA00023170"/>
    </source>
</evidence>
<evidence type="ECO:0000256" key="8">
    <source>
        <dbReference type="ARBA" id="ARBA00023040"/>
    </source>
</evidence>
<dbReference type="GO" id="GO:0005886">
    <property type="term" value="C:plasma membrane"/>
    <property type="evidence" value="ECO:0007669"/>
    <property type="project" value="UniProtKB-SubCell"/>
</dbReference>
<gene>
    <name evidence="12" type="ORF">GHT09_012092</name>
    <name evidence="13" type="ORF">MONAX_5E038735</name>
</gene>
<keyword evidence="8" id="KW-0297">G-protein coupled receptor</keyword>
<keyword evidence="7" id="KW-1133">Transmembrane helix</keyword>
<dbReference type="PANTHER" id="PTHR48018">
    <property type="entry name" value="OLFACTORY RECEPTOR"/>
    <property type="match status" value="1"/>
</dbReference>
<proteinExistence type="inferred from homology"/>
<dbReference type="SUPFAM" id="SSF81321">
    <property type="entry name" value="Family A G protein-coupled receptor-like"/>
    <property type="match status" value="1"/>
</dbReference>
<comment type="similarity">
    <text evidence="2">Belongs to the G-protein coupled receptor 1 family.</text>
</comment>
<dbReference type="Gene3D" id="1.10.1220.70">
    <property type="match status" value="1"/>
</dbReference>
<keyword evidence="14" id="KW-1185">Reference proteome</keyword>
<accession>A0A5E4C059</accession>
<keyword evidence="6" id="KW-0552">Olfaction</keyword>
<evidence type="ECO:0000256" key="4">
    <source>
        <dbReference type="ARBA" id="ARBA00022606"/>
    </source>
</evidence>